<reference evidence="5 6" key="1">
    <citation type="journal article" date="2017" name="Genome Announc.">
        <title>Complete Genome Sequences of Two Acetylene-Fermenting Pelobacter acetylenicus Strains.</title>
        <authorList>
            <person name="Sutton J.M."/>
            <person name="Baesman S.M."/>
            <person name="Fierst J.L."/>
            <person name="Poret-Peterson A.T."/>
            <person name="Oremland R.S."/>
            <person name="Dunlap D.S."/>
            <person name="Akob D.M."/>
        </authorList>
    </citation>
    <scope>NUCLEOTIDE SEQUENCE [LARGE SCALE GENOMIC DNA]</scope>
    <source>
        <strain evidence="5 6">DSM 3247</strain>
    </source>
</reference>
<name>A0A1L3GKB1_SYNAC</name>
<evidence type="ECO:0000256" key="1">
    <source>
        <dbReference type="ARBA" id="ARBA00037999"/>
    </source>
</evidence>
<dbReference type="SUPFAM" id="SSF53383">
    <property type="entry name" value="PLP-dependent transferases"/>
    <property type="match status" value="1"/>
</dbReference>
<proteinExistence type="inferred from homology"/>
<comment type="similarity">
    <text evidence="1 4">Belongs to the DegT/DnrJ/EryC1 family.</text>
</comment>
<protein>
    <submittedName>
        <fullName evidence="5">Aminotransferase</fullName>
    </submittedName>
</protein>
<evidence type="ECO:0000256" key="2">
    <source>
        <dbReference type="PIRSR" id="PIRSR000390-1"/>
    </source>
</evidence>
<evidence type="ECO:0000256" key="4">
    <source>
        <dbReference type="RuleBase" id="RU004508"/>
    </source>
</evidence>
<dbReference type="KEGG" id="pace:A6070_07500"/>
<dbReference type="Pfam" id="PF01041">
    <property type="entry name" value="DegT_DnrJ_EryC1"/>
    <property type="match status" value="1"/>
</dbReference>
<feature type="active site" description="Proton acceptor" evidence="2">
    <location>
        <position position="186"/>
    </location>
</feature>
<dbReference type="InterPro" id="IPR015424">
    <property type="entry name" value="PyrdxlP-dep_Trfase"/>
</dbReference>
<dbReference type="STRING" id="29542.A6070_07500"/>
<accession>A0A1L3GKB1</accession>
<dbReference type="Gene3D" id="3.90.1150.10">
    <property type="entry name" value="Aspartate Aminotransferase, domain 1"/>
    <property type="match status" value="1"/>
</dbReference>
<dbReference type="InterPro" id="IPR000653">
    <property type="entry name" value="DegT/StrS_aminotransferase"/>
</dbReference>
<keyword evidence="5" id="KW-0808">Transferase</keyword>
<dbReference type="GO" id="GO:0030170">
    <property type="term" value="F:pyridoxal phosphate binding"/>
    <property type="evidence" value="ECO:0007669"/>
    <property type="project" value="TreeGrafter"/>
</dbReference>
<dbReference type="PIRSF" id="PIRSF000390">
    <property type="entry name" value="PLP_StrS"/>
    <property type="match status" value="1"/>
</dbReference>
<evidence type="ECO:0000313" key="6">
    <source>
        <dbReference type="Proteomes" id="UP000182264"/>
    </source>
</evidence>
<dbReference type="AlphaFoldDB" id="A0A1L3GKB1"/>
<dbReference type="InterPro" id="IPR015422">
    <property type="entry name" value="PyrdxlP-dep_Trfase_small"/>
</dbReference>
<keyword evidence="6" id="KW-1185">Reference proteome</keyword>
<sequence>MDGSWVMPPWPVFDEEDIAAVSQVLRSGKVNYWTGTVTRRFEAEFAERLGVRHAIALANGTVALELALHALGIGPGDEVVTTCRTFIASASAVVARGAVPVLADVDPDSQNITAETIARVLTPRTRAIIVVHLAGWPCEMEPVMQLARSHGLKVIEDCAQAHGATYRGQPVGSIGDMGAFSFCQDKIMTTGGEGGLLVTNDDTLWAKAWAYKDHGKSFAAVTACRGEPGFHWLHESFGTNWRMTEMQAALGCRALRKLDQWLQTRQRNAHILTRTLAGLPALRLTPPPAHVGHAYYKYYAFLRPRMLKPGWTRERILSCLEERGVPGLTGVCGEIYLEKAFTKTCLGPPAPLPVAQRLHQTSLMFLVHPTLREEDMFIMANRIGEILMQASNGDAAAARQVLDG</sequence>
<keyword evidence="3 4" id="KW-0663">Pyridoxal phosphate</keyword>
<evidence type="ECO:0000313" key="5">
    <source>
        <dbReference type="EMBL" id="APG26362.1"/>
    </source>
</evidence>
<dbReference type="CDD" id="cd00616">
    <property type="entry name" value="AHBA_syn"/>
    <property type="match status" value="1"/>
</dbReference>
<feature type="modified residue" description="N6-(pyridoxal phosphate)lysine" evidence="3">
    <location>
        <position position="186"/>
    </location>
</feature>
<dbReference type="PANTHER" id="PTHR30244:SF34">
    <property type="entry name" value="DTDP-4-AMINO-4,6-DIDEOXYGALACTOSE TRANSAMINASE"/>
    <property type="match status" value="1"/>
</dbReference>
<dbReference type="Proteomes" id="UP000182264">
    <property type="component" value="Chromosome"/>
</dbReference>
<gene>
    <name evidence="5" type="ORF">A7E75_13465</name>
</gene>
<dbReference type="InterPro" id="IPR015421">
    <property type="entry name" value="PyrdxlP-dep_Trfase_major"/>
</dbReference>
<dbReference type="PANTHER" id="PTHR30244">
    <property type="entry name" value="TRANSAMINASE"/>
    <property type="match status" value="1"/>
</dbReference>
<dbReference type="Gene3D" id="3.40.640.10">
    <property type="entry name" value="Type I PLP-dependent aspartate aminotransferase-like (Major domain)"/>
    <property type="match status" value="1"/>
</dbReference>
<dbReference type="OrthoDB" id="9810913at2"/>
<dbReference type="GO" id="GO:0008483">
    <property type="term" value="F:transaminase activity"/>
    <property type="evidence" value="ECO:0007669"/>
    <property type="project" value="UniProtKB-KW"/>
</dbReference>
<evidence type="ECO:0000256" key="3">
    <source>
        <dbReference type="PIRSR" id="PIRSR000390-2"/>
    </source>
</evidence>
<organism evidence="5 6">
    <name type="scientific">Syntrophotalea acetylenica</name>
    <name type="common">Pelobacter acetylenicus</name>
    <dbReference type="NCBI Taxonomy" id="29542"/>
    <lineage>
        <taxon>Bacteria</taxon>
        <taxon>Pseudomonadati</taxon>
        <taxon>Thermodesulfobacteriota</taxon>
        <taxon>Desulfuromonadia</taxon>
        <taxon>Desulfuromonadales</taxon>
        <taxon>Syntrophotaleaceae</taxon>
        <taxon>Syntrophotalea</taxon>
    </lineage>
</organism>
<dbReference type="GO" id="GO:0000271">
    <property type="term" value="P:polysaccharide biosynthetic process"/>
    <property type="evidence" value="ECO:0007669"/>
    <property type="project" value="TreeGrafter"/>
</dbReference>
<keyword evidence="5" id="KW-0032">Aminotransferase</keyword>
<dbReference type="EMBL" id="CP015518">
    <property type="protein sequence ID" value="APG26362.1"/>
    <property type="molecule type" value="Genomic_DNA"/>
</dbReference>